<dbReference type="Gene3D" id="2.20.70.10">
    <property type="match status" value="2"/>
</dbReference>
<evidence type="ECO:0000256" key="4">
    <source>
        <dbReference type="ARBA" id="ARBA00016094"/>
    </source>
</evidence>
<protein>
    <recommendedName>
        <fullName evidence="4">WW domain-containing oxidoreductase</fullName>
    </recommendedName>
</protein>
<evidence type="ECO:0000256" key="3">
    <source>
        <dbReference type="ARBA" id="ARBA00006484"/>
    </source>
</evidence>
<dbReference type="InterPro" id="IPR036291">
    <property type="entry name" value="NAD(P)-bd_dom_sf"/>
</dbReference>
<dbReference type="GO" id="GO:0016491">
    <property type="term" value="F:oxidoreductase activity"/>
    <property type="evidence" value="ECO:0007669"/>
    <property type="project" value="UniProtKB-KW"/>
</dbReference>
<evidence type="ECO:0000259" key="11">
    <source>
        <dbReference type="PROSITE" id="PS50020"/>
    </source>
</evidence>
<dbReference type="InterPro" id="IPR002347">
    <property type="entry name" value="SDR_fam"/>
</dbReference>
<dbReference type="Pfam" id="PF00106">
    <property type="entry name" value="adh_short"/>
    <property type="match status" value="1"/>
</dbReference>
<dbReference type="GO" id="GO:0006915">
    <property type="term" value="P:apoptotic process"/>
    <property type="evidence" value="ECO:0007669"/>
    <property type="project" value="UniProtKB-KW"/>
</dbReference>
<dbReference type="InterPro" id="IPR036020">
    <property type="entry name" value="WW_dom_sf"/>
</dbReference>
<evidence type="ECO:0000256" key="1">
    <source>
        <dbReference type="ARBA" id="ARBA00004371"/>
    </source>
</evidence>
<name>A0A6A7FS96_9CRUS</name>
<keyword evidence="10" id="KW-0458">Lysosome</keyword>
<comment type="subcellular location">
    <subcellularLocation>
        <location evidence="2">Golgi apparatus</location>
    </subcellularLocation>
    <subcellularLocation>
        <location evidence="1">Lysosome</location>
    </subcellularLocation>
</comment>
<dbReference type="GO" id="GO:0005794">
    <property type="term" value="C:Golgi apparatus"/>
    <property type="evidence" value="ECO:0007669"/>
    <property type="project" value="UniProtKB-SubCell"/>
</dbReference>
<feature type="domain" description="WW" evidence="11">
    <location>
        <begin position="51"/>
        <end position="84"/>
    </location>
</feature>
<keyword evidence="7" id="KW-0521">NADP</keyword>
<keyword evidence="9" id="KW-0333">Golgi apparatus</keyword>
<evidence type="ECO:0000256" key="9">
    <source>
        <dbReference type="ARBA" id="ARBA00023034"/>
    </source>
</evidence>
<keyword evidence="8" id="KW-0560">Oxidoreductase</keyword>
<evidence type="ECO:0000256" key="10">
    <source>
        <dbReference type="ARBA" id="ARBA00023228"/>
    </source>
</evidence>
<dbReference type="GO" id="GO:0016055">
    <property type="term" value="P:Wnt signaling pathway"/>
    <property type="evidence" value="ECO:0007669"/>
    <property type="project" value="UniProtKB-KW"/>
</dbReference>
<feature type="domain" description="WW" evidence="11">
    <location>
        <begin position="10"/>
        <end position="43"/>
    </location>
</feature>
<dbReference type="SUPFAM" id="SSF51045">
    <property type="entry name" value="WW domain"/>
    <property type="match status" value="2"/>
</dbReference>
<evidence type="ECO:0000256" key="7">
    <source>
        <dbReference type="ARBA" id="ARBA00022857"/>
    </source>
</evidence>
<dbReference type="Gene3D" id="3.40.50.720">
    <property type="entry name" value="NAD(P)-binding Rossmann-like Domain"/>
    <property type="match status" value="1"/>
</dbReference>
<dbReference type="FunFam" id="3.40.50.720:FF:000353">
    <property type="entry name" value="WW domain-containing oxidoreductase"/>
    <property type="match status" value="1"/>
</dbReference>
<dbReference type="PROSITE" id="PS50020">
    <property type="entry name" value="WW_DOMAIN_2"/>
    <property type="match status" value="2"/>
</dbReference>
<accession>A0A6A7FS96</accession>
<proteinExistence type="evidence at transcript level"/>
<dbReference type="CDD" id="cd00201">
    <property type="entry name" value="WW"/>
    <property type="match status" value="2"/>
</dbReference>
<organism evidence="12">
    <name type="scientific">Hirondellea gigas</name>
    <dbReference type="NCBI Taxonomy" id="1518452"/>
    <lineage>
        <taxon>Eukaryota</taxon>
        <taxon>Metazoa</taxon>
        <taxon>Ecdysozoa</taxon>
        <taxon>Arthropoda</taxon>
        <taxon>Crustacea</taxon>
        <taxon>Multicrustacea</taxon>
        <taxon>Malacostraca</taxon>
        <taxon>Eumalacostraca</taxon>
        <taxon>Peracarida</taxon>
        <taxon>Amphipoda</taxon>
        <taxon>Amphilochidea</taxon>
        <taxon>Lysianassida</taxon>
        <taxon>Lysianassidira</taxon>
        <taxon>Lysianassoidea</taxon>
        <taxon>Lysianassidae</taxon>
        <taxon>Hirondellea</taxon>
    </lineage>
</organism>
<keyword evidence="5" id="KW-0879">Wnt signaling pathway</keyword>
<dbReference type="AlphaFoldDB" id="A0A6A7FS96"/>
<dbReference type="PRINTS" id="PR00081">
    <property type="entry name" value="GDHRDH"/>
</dbReference>
<dbReference type="SMART" id="SM00456">
    <property type="entry name" value="WW"/>
    <property type="match status" value="2"/>
</dbReference>
<evidence type="ECO:0000256" key="5">
    <source>
        <dbReference type="ARBA" id="ARBA00022687"/>
    </source>
</evidence>
<evidence type="ECO:0000313" key="12">
    <source>
        <dbReference type="EMBL" id="LAC21461.1"/>
    </source>
</evidence>
<dbReference type="PANTHER" id="PTHR24320:SF282">
    <property type="entry name" value="WW DOMAIN-CONTAINING OXIDOREDUCTASE"/>
    <property type="match status" value="1"/>
</dbReference>
<sequence length="428" mass="47289">MELPETDSEDELAPGWEERCTLNGEVFYAHHGSKSTQWTHPRTGKKKTVSGALPLGWERQHDDDGSVKFVHRETGRETYTDPRLAFAVEETTGLHDLRQRFDASSTGLQVLHGRDLSGQVAIVTGANSGIGYETARTFAFHGCTVVLACRDVERGRAAMARIKKQRPFADCHVLRLELSSLASVKRFAQDVVTAFKGVHILVLNAGAFNAPHQLTEDGMESTYQVNHLSHFYLAQLLLTTMQACDARIVWLSAESHRFASMTHSDDICEAVLSPASRKSFVPILAYNNSKLCNLLAAFELQRRFGYYGISSYAVHPGNVVSTGLVRNSWLYSALFALVRPWSKSLQQACASSVYCACSPDVARCGGVYVNGCMPCMPSRQSLDPVLAYRLYNLNIRLIESIMGSTAFTLLRSARGAAETNLRLSTKLI</sequence>
<dbReference type="InterPro" id="IPR001202">
    <property type="entry name" value="WW_dom"/>
</dbReference>
<dbReference type="GO" id="GO:0005764">
    <property type="term" value="C:lysosome"/>
    <property type="evidence" value="ECO:0007669"/>
    <property type="project" value="UniProtKB-SubCell"/>
</dbReference>
<keyword evidence="6" id="KW-0053">Apoptosis</keyword>
<dbReference type="PROSITE" id="PS01159">
    <property type="entry name" value="WW_DOMAIN_1"/>
    <property type="match status" value="1"/>
</dbReference>
<comment type="similarity">
    <text evidence="3">Belongs to the short-chain dehydrogenases/reductases (SDR) family.</text>
</comment>
<dbReference type="Pfam" id="PF00397">
    <property type="entry name" value="WW"/>
    <property type="match status" value="1"/>
</dbReference>
<evidence type="ECO:0000256" key="8">
    <source>
        <dbReference type="ARBA" id="ARBA00023002"/>
    </source>
</evidence>
<evidence type="ECO:0000256" key="2">
    <source>
        <dbReference type="ARBA" id="ARBA00004555"/>
    </source>
</evidence>
<dbReference type="PANTHER" id="PTHR24320">
    <property type="entry name" value="RETINOL DEHYDROGENASE"/>
    <property type="match status" value="1"/>
</dbReference>
<reference evidence="12" key="1">
    <citation type="submission" date="2017-11" db="EMBL/GenBank/DDBJ databases">
        <title>The sensing device of the deep-sea amphipod.</title>
        <authorList>
            <person name="Kobayashi H."/>
            <person name="Nagahama T."/>
            <person name="Arai W."/>
            <person name="Sasagawa Y."/>
            <person name="Umeda M."/>
            <person name="Hayashi T."/>
            <person name="Nikaido I."/>
            <person name="Watanabe H."/>
            <person name="Oguri K."/>
            <person name="Kitazato H."/>
            <person name="Fujioka K."/>
            <person name="Kido Y."/>
            <person name="Takami H."/>
        </authorList>
    </citation>
    <scope>NUCLEOTIDE SEQUENCE</scope>
    <source>
        <tissue evidence="12">Whole body</tissue>
    </source>
</reference>
<dbReference type="EMBL" id="IACT01002167">
    <property type="protein sequence ID" value="LAC21461.1"/>
    <property type="molecule type" value="mRNA"/>
</dbReference>
<dbReference type="SUPFAM" id="SSF51735">
    <property type="entry name" value="NAD(P)-binding Rossmann-fold domains"/>
    <property type="match status" value="1"/>
</dbReference>
<evidence type="ECO:0000256" key="6">
    <source>
        <dbReference type="ARBA" id="ARBA00022703"/>
    </source>
</evidence>